<feature type="compositionally biased region" description="Basic and acidic residues" evidence="5">
    <location>
        <begin position="448"/>
        <end position="461"/>
    </location>
</feature>
<dbReference type="eggNOG" id="ENOG502SS3Y">
    <property type="taxonomic scope" value="Eukaryota"/>
</dbReference>
<dbReference type="InterPro" id="IPR051694">
    <property type="entry name" value="Immunoregulatory_rcpt-like"/>
</dbReference>
<feature type="compositionally biased region" description="Pro residues" evidence="5">
    <location>
        <begin position="40"/>
        <end position="67"/>
    </location>
</feature>
<dbReference type="STRING" id="240176.A8NKS2"/>
<dbReference type="EMBL" id="AACS02000010">
    <property type="protein sequence ID" value="EAU87256.1"/>
    <property type="molecule type" value="Genomic_DNA"/>
</dbReference>
<feature type="compositionally biased region" description="Low complexity" evidence="5">
    <location>
        <begin position="15"/>
        <end position="39"/>
    </location>
</feature>
<proteinExistence type="predicted"/>
<dbReference type="RefSeq" id="XP_001834532.1">
    <property type="nucleotide sequence ID" value="XM_001834480.1"/>
</dbReference>
<evidence type="ECO:0000256" key="1">
    <source>
        <dbReference type="ARBA" id="ARBA00004167"/>
    </source>
</evidence>
<comment type="subcellular location">
    <subcellularLocation>
        <location evidence="1">Membrane</location>
        <topology evidence="1">Single-pass membrane protein</topology>
    </subcellularLocation>
</comment>
<dbReference type="GO" id="GO:0016020">
    <property type="term" value="C:membrane"/>
    <property type="evidence" value="ECO:0007669"/>
    <property type="project" value="UniProtKB-SubCell"/>
</dbReference>
<feature type="compositionally biased region" description="Pro residues" evidence="5">
    <location>
        <begin position="282"/>
        <end position="302"/>
    </location>
</feature>
<keyword evidence="4 6" id="KW-0472">Membrane</keyword>
<dbReference type="OrthoDB" id="3263231at2759"/>
<feature type="compositionally biased region" description="Low complexity" evidence="5">
    <location>
        <begin position="85"/>
        <end position="122"/>
    </location>
</feature>
<keyword evidence="3 6" id="KW-1133">Transmembrane helix</keyword>
<feature type="region of interest" description="Disordered" evidence="5">
    <location>
        <begin position="214"/>
        <end position="235"/>
    </location>
</feature>
<dbReference type="PANTHER" id="PTHR15549">
    <property type="entry name" value="PAIRED IMMUNOGLOBULIN-LIKE TYPE 2 RECEPTOR"/>
    <property type="match status" value="1"/>
</dbReference>
<sequence>MSTTDETGSATTLTSPSVDEPSLPLPSSSSETTSDISTPPLSPPVTPSVPPPSSPPVSPSQPPPTTPPGGGDDDDDDGPPPPSSSDPGSSVPPSSTPSSESTEPTSESTTESVTESTATESLTSVFESASVITSDGVEVTTLIQVTTTIEPGGVITSPANKDDDKGTPTGAIVGGIAGLIVIGAFLFFLLRRKRNKFDKEFDGNFDPDYVTAAAASGAKKPGSAHKRKSGSMDANMRQRVNLDDPASGNGNGGGLEAALAEDDGMGGRLAASTVGGGIVTPFPYPQQQPQQQPYPPTFPQPQQPYGQYNNNNGAASVPVGGVYGQSPYSPPMPTVSPPPSGSVNGHSAHGHGVNYYDYANQGAYGGIQDPRQQGYGGVVSPVSTGEGNPYLGGHSASSHAGSHYPSPSLSYSNPQNAATAAAVAAAAANTRIPPSNTTATTTSTSSDGGRKTMSAKEREALGQRGPYVVNVTDEDGERGSGSARPVAQREATGGSVGSGPLPSPYDTQSDGNGSGGNDVPPVPPVVQHKDGGRVEPPRVQEEEEEPPAEIPPAYDSIQYEGDTSRR</sequence>
<feature type="compositionally biased region" description="Basic and acidic residues" evidence="5">
    <location>
        <begin position="527"/>
        <end position="540"/>
    </location>
</feature>
<feature type="region of interest" description="Disordered" evidence="5">
    <location>
        <begin position="1"/>
        <end position="122"/>
    </location>
</feature>
<feature type="transmembrane region" description="Helical" evidence="6">
    <location>
        <begin position="170"/>
        <end position="190"/>
    </location>
</feature>
<dbReference type="GeneID" id="6011046"/>
<dbReference type="OMA" id="HMGVANP"/>
<reference evidence="7 8" key="1">
    <citation type="journal article" date="2010" name="Proc. Natl. Acad. Sci. U.S.A.">
        <title>Insights into evolution of multicellular fungi from the assembled chromosomes of the mushroom Coprinopsis cinerea (Coprinus cinereus).</title>
        <authorList>
            <person name="Stajich J.E."/>
            <person name="Wilke S.K."/>
            <person name="Ahren D."/>
            <person name="Au C.H."/>
            <person name="Birren B.W."/>
            <person name="Borodovsky M."/>
            <person name="Burns C."/>
            <person name="Canback B."/>
            <person name="Casselton L.A."/>
            <person name="Cheng C.K."/>
            <person name="Deng J."/>
            <person name="Dietrich F.S."/>
            <person name="Fargo D.C."/>
            <person name="Farman M.L."/>
            <person name="Gathman A.C."/>
            <person name="Goldberg J."/>
            <person name="Guigo R."/>
            <person name="Hoegger P.J."/>
            <person name="Hooker J.B."/>
            <person name="Huggins A."/>
            <person name="James T.Y."/>
            <person name="Kamada T."/>
            <person name="Kilaru S."/>
            <person name="Kodira C."/>
            <person name="Kues U."/>
            <person name="Kupfer D."/>
            <person name="Kwan H.S."/>
            <person name="Lomsadze A."/>
            <person name="Li W."/>
            <person name="Lilly W.W."/>
            <person name="Ma L.J."/>
            <person name="Mackey A.J."/>
            <person name="Manning G."/>
            <person name="Martin F."/>
            <person name="Muraguchi H."/>
            <person name="Natvig D.O."/>
            <person name="Palmerini H."/>
            <person name="Ramesh M.A."/>
            <person name="Rehmeyer C.J."/>
            <person name="Roe B.A."/>
            <person name="Shenoy N."/>
            <person name="Stanke M."/>
            <person name="Ter-Hovhannisyan V."/>
            <person name="Tunlid A."/>
            <person name="Velagapudi R."/>
            <person name="Vision T.J."/>
            <person name="Zeng Q."/>
            <person name="Zolan M.E."/>
            <person name="Pukkila P.J."/>
        </authorList>
    </citation>
    <scope>NUCLEOTIDE SEQUENCE [LARGE SCALE GENOMIC DNA]</scope>
    <source>
        <strain evidence="8">Okayama-7 / 130 / ATCC MYA-4618 / FGSC 9003</strain>
    </source>
</reference>
<evidence type="ECO:0000256" key="6">
    <source>
        <dbReference type="SAM" id="Phobius"/>
    </source>
</evidence>
<dbReference type="InParanoid" id="A8NKS2"/>
<organism evidence="7 8">
    <name type="scientific">Coprinopsis cinerea (strain Okayama-7 / 130 / ATCC MYA-4618 / FGSC 9003)</name>
    <name type="common">Inky cap fungus</name>
    <name type="synonym">Hormographiella aspergillata</name>
    <dbReference type="NCBI Taxonomy" id="240176"/>
    <lineage>
        <taxon>Eukaryota</taxon>
        <taxon>Fungi</taxon>
        <taxon>Dikarya</taxon>
        <taxon>Basidiomycota</taxon>
        <taxon>Agaricomycotina</taxon>
        <taxon>Agaricomycetes</taxon>
        <taxon>Agaricomycetidae</taxon>
        <taxon>Agaricales</taxon>
        <taxon>Agaricineae</taxon>
        <taxon>Psathyrellaceae</taxon>
        <taxon>Coprinopsis</taxon>
    </lineage>
</organism>
<feature type="region of interest" description="Disordered" evidence="5">
    <location>
        <begin position="429"/>
        <end position="566"/>
    </location>
</feature>
<evidence type="ECO:0000256" key="5">
    <source>
        <dbReference type="SAM" id="MobiDB-lite"/>
    </source>
</evidence>
<comment type="caution">
    <text evidence="7">The sequence shown here is derived from an EMBL/GenBank/DDBJ whole genome shotgun (WGS) entry which is preliminary data.</text>
</comment>
<evidence type="ECO:0000313" key="8">
    <source>
        <dbReference type="Proteomes" id="UP000001861"/>
    </source>
</evidence>
<dbReference type="CDD" id="cd12087">
    <property type="entry name" value="TM_EGFR-like"/>
    <property type="match status" value="1"/>
</dbReference>
<accession>A8NKS2</accession>
<name>A8NKS2_COPC7</name>
<evidence type="ECO:0000256" key="4">
    <source>
        <dbReference type="ARBA" id="ARBA00023136"/>
    </source>
</evidence>
<feature type="compositionally biased region" description="Polar residues" evidence="5">
    <location>
        <begin position="1"/>
        <end position="14"/>
    </location>
</feature>
<feature type="region of interest" description="Disordered" evidence="5">
    <location>
        <begin position="367"/>
        <end position="414"/>
    </location>
</feature>
<dbReference type="GO" id="GO:0071944">
    <property type="term" value="C:cell periphery"/>
    <property type="evidence" value="ECO:0007669"/>
    <property type="project" value="UniProtKB-ARBA"/>
</dbReference>
<dbReference type="AlphaFoldDB" id="A8NKS2"/>
<feature type="region of interest" description="Disordered" evidence="5">
    <location>
        <begin position="240"/>
        <end position="259"/>
    </location>
</feature>
<evidence type="ECO:0000256" key="3">
    <source>
        <dbReference type="ARBA" id="ARBA00022989"/>
    </source>
</evidence>
<feature type="compositionally biased region" description="Low complexity" evidence="5">
    <location>
        <begin position="392"/>
        <end position="408"/>
    </location>
</feature>
<keyword evidence="8" id="KW-1185">Reference proteome</keyword>
<feature type="region of interest" description="Disordered" evidence="5">
    <location>
        <begin position="278"/>
        <end position="348"/>
    </location>
</feature>
<feature type="compositionally biased region" description="Low complexity" evidence="5">
    <location>
        <begin position="303"/>
        <end position="313"/>
    </location>
</feature>
<evidence type="ECO:0000313" key="7">
    <source>
        <dbReference type="EMBL" id="EAU87256.1"/>
    </source>
</evidence>
<protein>
    <submittedName>
        <fullName evidence="7">Uncharacterized protein</fullName>
    </submittedName>
</protein>
<keyword evidence="2 6" id="KW-0812">Transmembrane</keyword>
<feature type="compositionally biased region" description="Low complexity" evidence="5">
    <location>
        <begin position="435"/>
        <end position="446"/>
    </location>
</feature>
<feature type="compositionally biased region" description="Pro residues" evidence="5">
    <location>
        <begin position="328"/>
        <end position="340"/>
    </location>
</feature>
<dbReference type="Proteomes" id="UP000001861">
    <property type="component" value="Unassembled WGS sequence"/>
</dbReference>
<gene>
    <name evidence="7" type="ORF">CC1G_10850</name>
</gene>
<dbReference type="KEGG" id="cci:CC1G_10850"/>
<dbReference type="VEuPathDB" id="FungiDB:CC1G_10850"/>
<evidence type="ECO:0000256" key="2">
    <source>
        <dbReference type="ARBA" id="ARBA00022692"/>
    </source>
</evidence>